<accession>A0A9W8B0W8</accession>
<dbReference type="InterPro" id="IPR006221">
    <property type="entry name" value="TrpG/PapA_dom"/>
</dbReference>
<keyword evidence="13" id="KW-0511">Multifunctional enzyme</keyword>
<dbReference type="Pfam" id="PF00117">
    <property type="entry name" value="GATase"/>
    <property type="match status" value="1"/>
</dbReference>
<keyword evidence="9" id="KW-0648">Protein biosynthesis</keyword>
<evidence type="ECO:0000256" key="4">
    <source>
        <dbReference type="ARBA" id="ARBA00012266"/>
    </source>
</evidence>
<dbReference type="NCBIfam" id="TIGR00566">
    <property type="entry name" value="trpG_papA"/>
    <property type="match status" value="1"/>
</dbReference>
<dbReference type="InterPro" id="IPR013798">
    <property type="entry name" value="Indole-3-glycerol_P_synth_dom"/>
</dbReference>
<keyword evidence="10" id="KW-0315">Glutamine amidotransferase</keyword>
<comment type="catalytic activity">
    <reaction evidence="14">
        <text>chorismate + L-glutamine = anthranilate + pyruvate + L-glutamate + H(+)</text>
        <dbReference type="Rhea" id="RHEA:21732"/>
        <dbReference type="ChEBI" id="CHEBI:15361"/>
        <dbReference type="ChEBI" id="CHEBI:15378"/>
        <dbReference type="ChEBI" id="CHEBI:16567"/>
        <dbReference type="ChEBI" id="CHEBI:29748"/>
        <dbReference type="ChEBI" id="CHEBI:29985"/>
        <dbReference type="ChEBI" id="CHEBI:58359"/>
        <dbReference type="EC" id="4.1.3.27"/>
    </reaction>
</comment>
<evidence type="ECO:0000313" key="18">
    <source>
        <dbReference type="EMBL" id="KAJ1979121.1"/>
    </source>
</evidence>
<evidence type="ECO:0000256" key="1">
    <source>
        <dbReference type="ARBA" id="ARBA00001633"/>
    </source>
</evidence>
<keyword evidence="8" id="KW-0822">Tryptophan biosynthesis</keyword>
<comment type="pathway">
    <text evidence="2">Amino-acid biosynthesis; L-tryptophan biosynthesis; L-tryptophan from chorismate: step 4/5.</text>
</comment>
<evidence type="ECO:0000256" key="12">
    <source>
        <dbReference type="ARBA" id="ARBA00023239"/>
    </source>
</evidence>
<dbReference type="PANTHER" id="PTHR43418:SF4">
    <property type="entry name" value="MULTIFUNCTIONAL TRYPTOPHAN BIOSYNTHESIS PROTEIN"/>
    <property type="match status" value="1"/>
</dbReference>
<dbReference type="PROSITE" id="PS00614">
    <property type="entry name" value="IGPS"/>
    <property type="match status" value="1"/>
</dbReference>
<dbReference type="PRINTS" id="PR00097">
    <property type="entry name" value="ANTSNTHASEII"/>
</dbReference>
<dbReference type="GO" id="GO:0005829">
    <property type="term" value="C:cytosol"/>
    <property type="evidence" value="ECO:0007669"/>
    <property type="project" value="TreeGrafter"/>
</dbReference>
<dbReference type="Gene3D" id="1.10.132.20">
    <property type="entry name" value="Ribosome-recycling factor"/>
    <property type="match status" value="1"/>
</dbReference>
<evidence type="ECO:0000313" key="19">
    <source>
        <dbReference type="Proteomes" id="UP001151582"/>
    </source>
</evidence>
<evidence type="ECO:0000256" key="10">
    <source>
        <dbReference type="ARBA" id="ARBA00022962"/>
    </source>
</evidence>
<name>A0A9W8B0W8_9FUNG</name>
<dbReference type="InterPro" id="IPR023584">
    <property type="entry name" value="Ribosome_recyc_fac_dom"/>
</dbReference>
<dbReference type="EC" id="4.1.1.48" evidence="5"/>
<dbReference type="InterPro" id="IPR013785">
    <property type="entry name" value="Aldolase_TIM"/>
</dbReference>
<dbReference type="CDD" id="cd00331">
    <property type="entry name" value="IGPS"/>
    <property type="match status" value="1"/>
</dbReference>
<evidence type="ECO:0000256" key="3">
    <source>
        <dbReference type="ARBA" id="ARBA00004873"/>
    </source>
</evidence>
<dbReference type="GO" id="GO:0004425">
    <property type="term" value="F:indole-3-glycerol-phosphate synthase activity"/>
    <property type="evidence" value="ECO:0007669"/>
    <property type="project" value="UniProtKB-EC"/>
</dbReference>
<dbReference type="InterPro" id="IPR001468">
    <property type="entry name" value="Indole-3-GlycerolPSynthase_CS"/>
</dbReference>
<dbReference type="PROSITE" id="PS51273">
    <property type="entry name" value="GATASE_TYPE_1"/>
    <property type="match status" value="1"/>
</dbReference>
<dbReference type="SUPFAM" id="SSF55194">
    <property type="entry name" value="Ribosome recycling factor, RRF"/>
    <property type="match status" value="1"/>
</dbReference>
<dbReference type="FunFam" id="3.30.1360.40:FF:000001">
    <property type="entry name" value="Ribosome-recycling factor"/>
    <property type="match status" value="1"/>
</dbReference>
<dbReference type="InterPro" id="IPR017926">
    <property type="entry name" value="GATASE"/>
</dbReference>
<keyword evidence="11" id="KW-0057">Aromatic amino acid biosynthesis</keyword>
<keyword evidence="12" id="KW-0456">Lyase</keyword>
<dbReference type="Pfam" id="PF01765">
    <property type="entry name" value="RRF"/>
    <property type="match status" value="1"/>
</dbReference>
<feature type="domain" description="Glutamine amidotransferase" evidence="15">
    <location>
        <begin position="5"/>
        <end position="188"/>
    </location>
</feature>
<comment type="pathway">
    <text evidence="3">Amino-acid biosynthesis; L-tryptophan biosynthesis; L-tryptophan from chorismate: step 1/5.</text>
</comment>
<evidence type="ECO:0000256" key="9">
    <source>
        <dbReference type="ARBA" id="ARBA00022917"/>
    </source>
</evidence>
<dbReference type="EMBL" id="JANBQB010000236">
    <property type="protein sequence ID" value="KAJ1979121.1"/>
    <property type="molecule type" value="Genomic_DNA"/>
</dbReference>
<evidence type="ECO:0000256" key="14">
    <source>
        <dbReference type="ARBA" id="ARBA00047683"/>
    </source>
</evidence>
<evidence type="ECO:0000259" key="17">
    <source>
        <dbReference type="Pfam" id="PF01765"/>
    </source>
</evidence>
<dbReference type="PRINTS" id="PR00096">
    <property type="entry name" value="GATASE"/>
</dbReference>
<gene>
    <name evidence="18" type="primary">TRP3_2</name>
    <name evidence="18" type="ORF">H4R34_002945</name>
</gene>
<dbReference type="Gene3D" id="3.20.20.70">
    <property type="entry name" value="Aldolase class I"/>
    <property type="match status" value="1"/>
</dbReference>
<comment type="catalytic activity">
    <reaction evidence="1">
        <text>1-(2-carboxyphenylamino)-1-deoxy-D-ribulose 5-phosphate + H(+) = (1S,2R)-1-C-(indol-3-yl)glycerol 3-phosphate + CO2 + H2O</text>
        <dbReference type="Rhea" id="RHEA:23476"/>
        <dbReference type="ChEBI" id="CHEBI:15377"/>
        <dbReference type="ChEBI" id="CHEBI:15378"/>
        <dbReference type="ChEBI" id="CHEBI:16526"/>
        <dbReference type="ChEBI" id="CHEBI:58613"/>
        <dbReference type="ChEBI" id="CHEBI:58866"/>
        <dbReference type="EC" id="4.1.1.48"/>
    </reaction>
</comment>
<dbReference type="GO" id="GO:0006412">
    <property type="term" value="P:translation"/>
    <property type="evidence" value="ECO:0007669"/>
    <property type="project" value="UniProtKB-KW"/>
</dbReference>
<dbReference type="SUPFAM" id="SSF52317">
    <property type="entry name" value="Class I glutamine amidotransferase-like"/>
    <property type="match status" value="1"/>
</dbReference>
<keyword evidence="7" id="KW-0028">Amino-acid biosynthesis</keyword>
<feature type="domain" description="Indole-3-glycerol phosphate synthase" evidence="16">
    <location>
        <begin position="243"/>
        <end position="511"/>
    </location>
</feature>
<evidence type="ECO:0000256" key="11">
    <source>
        <dbReference type="ARBA" id="ARBA00023141"/>
    </source>
</evidence>
<dbReference type="FunFam" id="3.40.50.880:FF:000031">
    <property type="entry name" value="Multifunctional tryptophan biosynthesis protein"/>
    <property type="match status" value="1"/>
</dbReference>
<dbReference type="GO" id="GO:0004049">
    <property type="term" value="F:anthranilate synthase activity"/>
    <property type="evidence" value="ECO:0007669"/>
    <property type="project" value="UniProtKB-EC"/>
</dbReference>
<dbReference type="Pfam" id="PF00218">
    <property type="entry name" value="IGPS"/>
    <property type="match status" value="1"/>
</dbReference>
<dbReference type="InterPro" id="IPR011060">
    <property type="entry name" value="RibuloseP-bd_barrel"/>
</dbReference>
<evidence type="ECO:0000256" key="13">
    <source>
        <dbReference type="ARBA" id="ARBA00023268"/>
    </source>
</evidence>
<dbReference type="Proteomes" id="UP001151582">
    <property type="component" value="Unassembled WGS sequence"/>
</dbReference>
<dbReference type="InterPro" id="IPR029062">
    <property type="entry name" value="Class_I_gatase-like"/>
</dbReference>
<dbReference type="InterPro" id="IPR050472">
    <property type="entry name" value="Anth_synth/Amidotransfase"/>
</dbReference>
<protein>
    <recommendedName>
        <fullName evidence="6">Multifunctional tryptophan biosynthesis protein</fullName>
        <ecNumber evidence="5">4.1.1.48</ecNumber>
        <ecNumber evidence="4">4.1.3.27</ecNumber>
    </recommendedName>
</protein>
<evidence type="ECO:0000256" key="8">
    <source>
        <dbReference type="ARBA" id="ARBA00022822"/>
    </source>
</evidence>
<dbReference type="OrthoDB" id="524799at2759"/>
<proteinExistence type="predicted"/>
<evidence type="ECO:0000256" key="6">
    <source>
        <dbReference type="ARBA" id="ARBA00018819"/>
    </source>
</evidence>
<evidence type="ECO:0000256" key="5">
    <source>
        <dbReference type="ARBA" id="ARBA00012362"/>
    </source>
</evidence>
<evidence type="ECO:0000259" key="16">
    <source>
        <dbReference type="Pfam" id="PF00218"/>
    </source>
</evidence>
<dbReference type="PANTHER" id="PTHR43418">
    <property type="entry name" value="MULTIFUNCTIONAL TRYPTOPHAN BIOSYNTHESIS PROTEIN-RELATED"/>
    <property type="match status" value="1"/>
</dbReference>
<organism evidence="18 19">
    <name type="scientific">Dimargaris verticillata</name>
    <dbReference type="NCBI Taxonomy" id="2761393"/>
    <lineage>
        <taxon>Eukaryota</taxon>
        <taxon>Fungi</taxon>
        <taxon>Fungi incertae sedis</taxon>
        <taxon>Zoopagomycota</taxon>
        <taxon>Kickxellomycotina</taxon>
        <taxon>Dimargaritomycetes</taxon>
        <taxon>Dimargaritales</taxon>
        <taxon>Dimargaritaceae</taxon>
        <taxon>Dimargaris</taxon>
    </lineage>
</organism>
<dbReference type="InterPro" id="IPR036191">
    <property type="entry name" value="RRF_sf"/>
</dbReference>
<evidence type="ECO:0000256" key="2">
    <source>
        <dbReference type="ARBA" id="ARBA00004696"/>
    </source>
</evidence>
<feature type="domain" description="Ribosome recycling factor" evidence="17">
    <location>
        <begin position="590"/>
        <end position="752"/>
    </location>
</feature>
<evidence type="ECO:0000259" key="15">
    <source>
        <dbReference type="Pfam" id="PF00117"/>
    </source>
</evidence>
<evidence type="ECO:0000256" key="7">
    <source>
        <dbReference type="ARBA" id="ARBA00022605"/>
    </source>
</evidence>
<comment type="caution">
    <text evidence="18">The sequence shown here is derived from an EMBL/GenBank/DDBJ whole genome shotgun (WGS) entry which is preliminary data.</text>
</comment>
<dbReference type="EC" id="4.1.3.27" evidence="4"/>
<sequence>MTTILIDNYDSFTWNVYQYLAAAGAHVQVFRNDQTTLDNIISLNPRNIVLSPGPGFPGERTGICEDVLRHFQGKIPVLGVCLGQQIMYKTYGGKVDLAGELFHGKVSPIQHDGKGIFKGIPQGITVTRYHSLAGHPPSCPFAELEVGSWTDNGLIMAVRHRTFTVTGVQFHPESILSDYGQVMVRNFLNLRGGTWADNPADVMVSDFDHPPQYNVKLWKPVASTTGIANSSASASSDPQSSILARIHRQRLLDVQKAKQLPGRSLADLEAQVGHAQHAFPTIDVVERIQSERRQTQSLAVMAEVKRASPSKGPIQPNAVAADEGLGYAKAGAAVISVLTEPTWFKGSLDDLKQVRQIIHSLPNRPALLRKDFIFDPYQIMEARIHGADTILLIVAMFAPDNDTKLCELMTYSRQLGMEPLVEVNSVPELQRARAVGAKFIGVNNRDLHTFKTDLAVSEQVAAHCPKGITIAALSGIHGPPDVASYKQSGQVHAVLIGEALMKAANKAEFINGLIHGSATPLFARYVNGPPALSNMHLSGGVHALAGRYMSSKGKKRGKPANMSTESPVDPNLRLDMDLIKDKMHKTVVVFKKELGTLRVGVAQPSLLDRVKVTVDGTTAPLGDVASVSVKDPHTLLVIPSDPELMEPIDRAIRNAQLGFNPSIQDTVIKVPIPRPTKEHRDNLLKSAKLLMEQFKSQIRVIRQNAMKDLKKDITEHSLSKEEQRTLEKRIQALTDDHTKELDTALQTKTKEVSK</sequence>
<dbReference type="CDD" id="cd01743">
    <property type="entry name" value="GATase1_Anthranilate_Synthase"/>
    <property type="match status" value="1"/>
</dbReference>
<reference evidence="18" key="1">
    <citation type="submission" date="2022-07" db="EMBL/GenBank/DDBJ databases">
        <title>Phylogenomic reconstructions and comparative analyses of Kickxellomycotina fungi.</title>
        <authorList>
            <person name="Reynolds N.K."/>
            <person name="Stajich J.E."/>
            <person name="Barry K."/>
            <person name="Grigoriev I.V."/>
            <person name="Crous P."/>
            <person name="Smith M.E."/>
        </authorList>
    </citation>
    <scope>NUCLEOTIDE SEQUENCE</scope>
    <source>
        <strain evidence="18">RSA 567</strain>
    </source>
</reference>
<dbReference type="GO" id="GO:0000162">
    <property type="term" value="P:L-tryptophan biosynthetic process"/>
    <property type="evidence" value="ECO:0007669"/>
    <property type="project" value="UniProtKB-KW"/>
</dbReference>
<keyword evidence="19" id="KW-1185">Reference proteome</keyword>
<dbReference type="SUPFAM" id="SSF51366">
    <property type="entry name" value="Ribulose-phoshate binding barrel"/>
    <property type="match status" value="1"/>
</dbReference>
<dbReference type="Gene3D" id="3.30.1360.40">
    <property type="match status" value="1"/>
</dbReference>
<dbReference type="Gene3D" id="3.40.50.880">
    <property type="match status" value="1"/>
</dbReference>
<dbReference type="AlphaFoldDB" id="A0A9W8B0W8"/>